<protein>
    <submittedName>
        <fullName evidence="1">Uncharacterized protein</fullName>
    </submittedName>
</protein>
<proteinExistence type="predicted"/>
<accession>A0A8S5P4K2</accession>
<name>A0A8S5P4K2_9CAUD</name>
<organism evidence="1">
    <name type="scientific">Siphoviridae sp. ctiam3</name>
    <dbReference type="NCBI Taxonomy" id="2825624"/>
    <lineage>
        <taxon>Viruses</taxon>
        <taxon>Duplodnaviria</taxon>
        <taxon>Heunggongvirae</taxon>
        <taxon>Uroviricota</taxon>
        <taxon>Caudoviricetes</taxon>
    </lineage>
</organism>
<sequence>METNQVYKKKNPLLQMDQGKFYSIFKLLE</sequence>
<dbReference type="EMBL" id="BK015338">
    <property type="protein sequence ID" value="DAE01990.1"/>
    <property type="molecule type" value="Genomic_DNA"/>
</dbReference>
<evidence type="ECO:0000313" key="1">
    <source>
        <dbReference type="EMBL" id="DAE01990.1"/>
    </source>
</evidence>
<reference evidence="1" key="1">
    <citation type="journal article" date="2021" name="Proc. Natl. Acad. Sci. U.S.A.">
        <title>A Catalog of Tens of Thousands of Viruses from Human Metagenomes Reveals Hidden Associations with Chronic Diseases.</title>
        <authorList>
            <person name="Tisza M.J."/>
            <person name="Buck C.B."/>
        </authorList>
    </citation>
    <scope>NUCLEOTIDE SEQUENCE</scope>
    <source>
        <strain evidence="1">Ctiam3</strain>
    </source>
</reference>